<gene>
    <name evidence="2" type="ORF">QYT958_LOCUS29743</name>
</gene>
<dbReference type="Pfam" id="PF02737">
    <property type="entry name" value="3HCDH_N"/>
    <property type="match status" value="1"/>
</dbReference>
<evidence type="ECO:0000313" key="3">
    <source>
        <dbReference type="Proteomes" id="UP000663848"/>
    </source>
</evidence>
<name>A0A821U983_9BILA</name>
<dbReference type="InterPro" id="IPR036291">
    <property type="entry name" value="NAD(P)-bd_dom_sf"/>
</dbReference>
<evidence type="ECO:0000313" key="2">
    <source>
        <dbReference type="EMBL" id="CAF4886232.1"/>
    </source>
</evidence>
<dbReference type="EMBL" id="CAJOBR010008937">
    <property type="protein sequence ID" value="CAF4886232.1"/>
    <property type="molecule type" value="Genomic_DNA"/>
</dbReference>
<dbReference type="AlphaFoldDB" id="A0A821U983"/>
<comment type="caution">
    <text evidence="2">The sequence shown here is derived from an EMBL/GenBank/DDBJ whole genome shotgun (WGS) entry which is preliminary data.</text>
</comment>
<evidence type="ECO:0000259" key="1">
    <source>
        <dbReference type="Pfam" id="PF02737"/>
    </source>
</evidence>
<accession>A0A821U983</accession>
<feature type="domain" description="3-hydroxyacyl-CoA dehydrogenase NAD binding" evidence="1">
    <location>
        <begin position="4"/>
        <end position="58"/>
    </location>
</feature>
<protein>
    <recommendedName>
        <fullName evidence="1">3-hydroxyacyl-CoA dehydrogenase NAD binding domain-containing protein</fullName>
    </recommendedName>
</protein>
<organism evidence="2 3">
    <name type="scientific">Rotaria socialis</name>
    <dbReference type="NCBI Taxonomy" id="392032"/>
    <lineage>
        <taxon>Eukaryota</taxon>
        <taxon>Metazoa</taxon>
        <taxon>Spiralia</taxon>
        <taxon>Gnathifera</taxon>
        <taxon>Rotifera</taxon>
        <taxon>Eurotatoria</taxon>
        <taxon>Bdelloidea</taxon>
        <taxon>Philodinida</taxon>
        <taxon>Philodinidae</taxon>
        <taxon>Rotaria</taxon>
    </lineage>
</organism>
<reference evidence="2" key="1">
    <citation type="submission" date="2021-02" db="EMBL/GenBank/DDBJ databases">
        <authorList>
            <person name="Nowell W R."/>
        </authorList>
    </citation>
    <scope>NUCLEOTIDE SEQUENCE</scope>
</reference>
<dbReference type="Proteomes" id="UP000663848">
    <property type="component" value="Unassembled WGS sequence"/>
</dbReference>
<dbReference type="GO" id="GO:0006631">
    <property type="term" value="P:fatty acid metabolic process"/>
    <property type="evidence" value="ECO:0007669"/>
    <property type="project" value="InterPro"/>
</dbReference>
<dbReference type="Gene3D" id="3.40.50.720">
    <property type="entry name" value="NAD(P)-binding Rossmann-like Domain"/>
    <property type="match status" value="1"/>
</dbReference>
<proteinExistence type="predicted"/>
<sequence length="70" mass="8035">MVRIAVLGCGNMGLRIAGNFAYFGHIVKIFDSDLKQLDTACERIRYDEDQLYRDGLIEVPKFLVSFIYDT</sequence>
<dbReference type="GO" id="GO:0070403">
    <property type="term" value="F:NAD+ binding"/>
    <property type="evidence" value="ECO:0007669"/>
    <property type="project" value="InterPro"/>
</dbReference>
<dbReference type="SUPFAM" id="SSF51735">
    <property type="entry name" value="NAD(P)-binding Rossmann-fold domains"/>
    <property type="match status" value="1"/>
</dbReference>
<dbReference type="InterPro" id="IPR006176">
    <property type="entry name" value="3-OHacyl-CoA_DH_NAD-bd"/>
</dbReference>